<gene>
    <name evidence="2" type="ORF">LVJ94_14625</name>
</gene>
<dbReference type="InterPro" id="IPR036388">
    <property type="entry name" value="WH-like_DNA-bd_sf"/>
</dbReference>
<organism evidence="2 3">
    <name type="scientific">Pendulispora rubella</name>
    <dbReference type="NCBI Taxonomy" id="2741070"/>
    <lineage>
        <taxon>Bacteria</taxon>
        <taxon>Pseudomonadati</taxon>
        <taxon>Myxococcota</taxon>
        <taxon>Myxococcia</taxon>
        <taxon>Myxococcales</taxon>
        <taxon>Sorangiineae</taxon>
        <taxon>Pendulisporaceae</taxon>
        <taxon>Pendulispora</taxon>
    </lineage>
</organism>
<name>A0ABZ2LC12_9BACT</name>
<dbReference type="PANTHER" id="PTHR33164:SF57">
    <property type="entry name" value="MARR-FAMILY TRANSCRIPTIONAL REGULATOR"/>
    <property type="match status" value="1"/>
</dbReference>
<proteinExistence type="predicted"/>
<evidence type="ECO:0000313" key="3">
    <source>
        <dbReference type="Proteomes" id="UP001374803"/>
    </source>
</evidence>
<dbReference type="EMBL" id="CP089983">
    <property type="protein sequence ID" value="WXB08467.1"/>
    <property type="molecule type" value="Genomic_DNA"/>
</dbReference>
<dbReference type="PANTHER" id="PTHR33164">
    <property type="entry name" value="TRANSCRIPTIONAL REGULATOR, MARR FAMILY"/>
    <property type="match status" value="1"/>
</dbReference>
<dbReference type="Pfam" id="PF12802">
    <property type="entry name" value="MarR_2"/>
    <property type="match status" value="1"/>
</dbReference>
<sequence length="158" mass="17302">MPTDAYRKQLEAEKSRSTVQLLFKAARLLNERAIERVRARSGQPVRVAHTALFPHIDLEGTRLTDIAKRLGVTKQAVGQLVDELEAMGMLERVPDPADARAKLVRYSKRGQKALLDGLAVLAEVGDEMRAVIGAPRMTALHEALAAIVANEEAAERKG</sequence>
<evidence type="ECO:0000259" key="1">
    <source>
        <dbReference type="PROSITE" id="PS50995"/>
    </source>
</evidence>
<dbReference type="InterPro" id="IPR000835">
    <property type="entry name" value="HTH_MarR-typ"/>
</dbReference>
<dbReference type="PROSITE" id="PS50995">
    <property type="entry name" value="HTH_MARR_2"/>
    <property type="match status" value="1"/>
</dbReference>
<accession>A0ABZ2LC12</accession>
<reference evidence="2" key="1">
    <citation type="submission" date="2021-12" db="EMBL/GenBank/DDBJ databases">
        <title>Discovery of the Pendulisporaceae a myxobacterial family with distinct sporulation behavior and unique specialized metabolism.</title>
        <authorList>
            <person name="Garcia R."/>
            <person name="Popoff A."/>
            <person name="Bader C.D."/>
            <person name="Loehr J."/>
            <person name="Walesch S."/>
            <person name="Walt C."/>
            <person name="Boldt J."/>
            <person name="Bunk B."/>
            <person name="Haeckl F.J.F.P.J."/>
            <person name="Gunesch A.P."/>
            <person name="Birkelbach J."/>
            <person name="Nuebel U."/>
            <person name="Pietschmann T."/>
            <person name="Bach T."/>
            <person name="Mueller R."/>
        </authorList>
    </citation>
    <scope>NUCLEOTIDE SEQUENCE</scope>
    <source>
        <strain evidence="2">MSr11367</strain>
    </source>
</reference>
<keyword evidence="3" id="KW-1185">Reference proteome</keyword>
<dbReference type="SUPFAM" id="SSF46785">
    <property type="entry name" value="Winged helix' DNA-binding domain"/>
    <property type="match status" value="1"/>
</dbReference>
<dbReference type="InterPro" id="IPR036390">
    <property type="entry name" value="WH_DNA-bd_sf"/>
</dbReference>
<feature type="domain" description="HTH marR-type" evidence="1">
    <location>
        <begin position="15"/>
        <end position="149"/>
    </location>
</feature>
<protein>
    <submittedName>
        <fullName evidence="2">MarR family transcriptional regulator</fullName>
    </submittedName>
</protein>
<dbReference type="RefSeq" id="WP_394838141.1">
    <property type="nucleotide sequence ID" value="NZ_CP089929.1"/>
</dbReference>
<dbReference type="SMART" id="SM00347">
    <property type="entry name" value="HTH_MARR"/>
    <property type="match status" value="1"/>
</dbReference>
<dbReference type="Gene3D" id="1.10.10.10">
    <property type="entry name" value="Winged helix-like DNA-binding domain superfamily/Winged helix DNA-binding domain"/>
    <property type="match status" value="1"/>
</dbReference>
<dbReference type="InterPro" id="IPR039422">
    <property type="entry name" value="MarR/SlyA-like"/>
</dbReference>
<evidence type="ECO:0000313" key="2">
    <source>
        <dbReference type="EMBL" id="WXB08467.1"/>
    </source>
</evidence>
<dbReference type="Proteomes" id="UP001374803">
    <property type="component" value="Chromosome"/>
</dbReference>